<feature type="transmembrane region" description="Helical" evidence="6">
    <location>
        <begin position="38"/>
        <end position="55"/>
    </location>
</feature>
<keyword evidence="5 6" id="KW-0472">Membrane</keyword>
<evidence type="ECO:0000256" key="5">
    <source>
        <dbReference type="ARBA" id="ARBA00023136"/>
    </source>
</evidence>
<dbReference type="PANTHER" id="PTHR23291">
    <property type="entry name" value="BAX INHIBITOR-RELATED"/>
    <property type="match status" value="1"/>
</dbReference>
<organism evidence="7 8">
    <name type="scientific">Bacillus songklensis</name>
    <dbReference type="NCBI Taxonomy" id="1069116"/>
    <lineage>
        <taxon>Bacteria</taxon>
        <taxon>Bacillati</taxon>
        <taxon>Bacillota</taxon>
        <taxon>Bacilli</taxon>
        <taxon>Bacillales</taxon>
        <taxon>Bacillaceae</taxon>
        <taxon>Bacillus</taxon>
    </lineage>
</organism>
<keyword evidence="3 6" id="KW-0812">Transmembrane</keyword>
<evidence type="ECO:0000256" key="1">
    <source>
        <dbReference type="ARBA" id="ARBA00004141"/>
    </source>
</evidence>
<feature type="transmembrane region" description="Helical" evidence="6">
    <location>
        <begin position="14"/>
        <end position="32"/>
    </location>
</feature>
<feature type="transmembrane region" description="Helical" evidence="6">
    <location>
        <begin position="131"/>
        <end position="151"/>
    </location>
</feature>
<gene>
    <name evidence="7" type="ORF">ACFOU2_22115</name>
</gene>
<comment type="caution">
    <text evidence="7">The sequence shown here is derived from an EMBL/GenBank/DDBJ whole genome shotgun (WGS) entry which is preliminary data.</text>
</comment>
<dbReference type="Pfam" id="PF01027">
    <property type="entry name" value="Bax1-I"/>
    <property type="match status" value="1"/>
</dbReference>
<dbReference type="InterPro" id="IPR006214">
    <property type="entry name" value="Bax_inhibitor_1-related"/>
</dbReference>
<evidence type="ECO:0000313" key="8">
    <source>
        <dbReference type="Proteomes" id="UP001595752"/>
    </source>
</evidence>
<dbReference type="PANTHER" id="PTHR23291:SF50">
    <property type="entry name" value="PROTEIN LIFEGUARD 4"/>
    <property type="match status" value="1"/>
</dbReference>
<dbReference type="Proteomes" id="UP001595752">
    <property type="component" value="Unassembled WGS sequence"/>
</dbReference>
<sequence>MEIVRSRNLLVERVLPHFFLTLLISFIGMLLGMAFIPAGIAIAVSFVVLIVLIAATIKRAKDRKVSNYGVQFSMPFVHTLTFLMGIGIYPAIASYISSMGASLVVLAFGVTTTLFGSLFVYTYFTKRDFTFLGSTLFSALLALILLSIGGLFVQAEFFHLTLAWIGVVIFSGYMLYDVSRMKHATFSEEDVPGAVLDLYLNFINLFLDILRIVNSFKD</sequence>
<evidence type="ECO:0000313" key="7">
    <source>
        <dbReference type="EMBL" id="MFC3886026.1"/>
    </source>
</evidence>
<keyword evidence="4 6" id="KW-1133">Transmembrane helix</keyword>
<accession>A0ABV8B9X7</accession>
<keyword evidence="8" id="KW-1185">Reference proteome</keyword>
<evidence type="ECO:0000256" key="6">
    <source>
        <dbReference type="RuleBase" id="RU004379"/>
    </source>
</evidence>
<reference evidence="8" key="1">
    <citation type="journal article" date="2019" name="Int. J. Syst. Evol. Microbiol.">
        <title>The Global Catalogue of Microorganisms (GCM) 10K type strain sequencing project: providing services to taxonomists for standard genome sequencing and annotation.</title>
        <authorList>
            <consortium name="The Broad Institute Genomics Platform"/>
            <consortium name="The Broad Institute Genome Sequencing Center for Infectious Disease"/>
            <person name="Wu L."/>
            <person name="Ma J."/>
        </authorList>
    </citation>
    <scope>NUCLEOTIDE SEQUENCE [LARGE SCALE GENOMIC DNA]</scope>
    <source>
        <strain evidence="8">CCUG 61889</strain>
    </source>
</reference>
<evidence type="ECO:0000256" key="2">
    <source>
        <dbReference type="ARBA" id="ARBA00010350"/>
    </source>
</evidence>
<dbReference type="RefSeq" id="WP_377918395.1">
    <property type="nucleotide sequence ID" value="NZ_JBHRZT010000072.1"/>
</dbReference>
<protein>
    <submittedName>
        <fullName evidence="7">Bax inhibitor-1 family protein</fullName>
    </submittedName>
</protein>
<name>A0ABV8B9X7_9BACI</name>
<feature type="transmembrane region" description="Helical" evidence="6">
    <location>
        <begin position="103"/>
        <end position="124"/>
    </location>
</feature>
<comment type="similarity">
    <text evidence="2 6">Belongs to the BI1 family.</text>
</comment>
<feature type="transmembrane region" description="Helical" evidence="6">
    <location>
        <begin position="157"/>
        <end position="176"/>
    </location>
</feature>
<proteinExistence type="inferred from homology"/>
<evidence type="ECO:0000256" key="3">
    <source>
        <dbReference type="ARBA" id="ARBA00022692"/>
    </source>
</evidence>
<comment type="subcellular location">
    <subcellularLocation>
        <location evidence="1">Membrane</location>
        <topology evidence="1">Multi-pass membrane protein</topology>
    </subcellularLocation>
</comment>
<feature type="transmembrane region" description="Helical" evidence="6">
    <location>
        <begin position="76"/>
        <end position="97"/>
    </location>
</feature>
<evidence type="ECO:0000256" key="4">
    <source>
        <dbReference type="ARBA" id="ARBA00022989"/>
    </source>
</evidence>
<dbReference type="EMBL" id="JBHRZT010000072">
    <property type="protein sequence ID" value="MFC3886026.1"/>
    <property type="molecule type" value="Genomic_DNA"/>
</dbReference>